<evidence type="ECO:0000313" key="1">
    <source>
        <dbReference type="EMBL" id="AJZ76306.1"/>
    </source>
</evidence>
<sequence length="259" mass="28568">MTKLLQVLIAAGILSISLFTANVYASENANCSRDCEAPTLGVTDSGQRVIDNGIAINGRTFEVNHQIQTNPTMTITTGNTAKVKLMIYENDGVSELRHASIAITDYQDDKNQNDKVLISFDHDFTGAQSFDVVDPDGFVKDVNVKATQLDQWRTEVIYSFKAVKPFDTSSLVVEMWDEERSSRSNVFLNAIKATGDEVVEYVPVQSPYVPPPLQQVNDGTAPQDVECRQGLELVIRVTGQPACVYPFTADTLRAWGLVE</sequence>
<dbReference type="Proteomes" id="UP000266745">
    <property type="component" value="Chromosome"/>
</dbReference>
<dbReference type="AlphaFoldDB" id="A0A3G1B358"/>
<accession>A0A3G1B358</accession>
<dbReference type="RefSeq" id="WP_048186991.1">
    <property type="nucleotide sequence ID" value="NZ_CP011097.1"/>
</dbReference>
<dbReference type="EMBL" id="CP011097">
    <property type="protein sequence ID" value="AJZ76306.1"/>
    <property type="molecule type" value="Genomic_DNA"/>
</dbReference>
<organism evidence="1 2">
    <name type="scientific">Candidatus Nitrosotenuis cloacae</name>
    <dbReference type="NCBI Taxonomy" id="1603555"/>
    <lineage>
        <taxon>Archaea</taxon>
        <taxon>Nitrososphaerota</taxon>
        <taxon>Candidatus Nitrosotenuis</taxon>
    </lineage>
</organism>
<proteinExistence type="predicted"/>
<dbReference type="KEGG" id="tah:SU86_007945"/>
<dbReference type="OrthoDB" id="10401at2157"/>
<protein>
    <submittedName>
        <fullName evidence="1">Uncharacterized protein</fullName>
    </submittedName>
</protein>
<name>A0A3G1B358_9ARCH</name>
<dbReference type="GeneID" id="24874489"/>
<gene>
    <name evidence="1" type="ORF">SU86_007945</name>
</gene>
<keyword evidence="2" id="KW-1185">Reference proteome</keyword>
<dbReference type="STRING" id="1603555.SU86_007945"/>
<reference evidence="1 2" key="1">
    <citation type="journal article" date="2016" name="Sci. Rep.">
        <title>A novel ammonia-oxidizing archaeon from wastewater treatment plant: Its enrichment, physiological and genomic characteristics.</title>
        <authorList>
            <person name="Li Y."/>
            <person name="Ding K."/>
            <person name="Wen X."/>
            <person name="Zhang B."/>
            <person name="Shen B."/>
            <person name="Yang Y."/>
        </authorList>
    </citation>
    <scope>NUCLEOTIDE SEQUENCE [LARGE SCALE GENOMIC DNA]</scope>
    <source>
        <strain evidence="1 2">SAT1</strain>
    </source>
</reference>
<evidence type="ECO:0000313" key="2">
    <source>
        <dbReference type="Proteomes" id="UP000266745"/>
    </source>
</evidence>